<accession>A0ACB8XDE5</accession>
<reference evidence="2" key="1">
    <citation type="journal article" date="2022" name="Mol. Ecol. Resour.">
        <title>The genomes of chicory, endive, great burdock and yacon provide insights into Asteraceae palaeo-polyploidization history and plant inulin production.</title>
        <authorList>
            <person name="Fan W."/>
            <person name="Wang S."/>
            <person name="Wang H."/>
            <person name="Wang A."/>
            <person name="Jiang F."/>
            <person name="Liu H."/>
            <person name="Zhao H."/>
            <person name="Xu D."/>
            <person name="Zhang Y."/>
        </authorList>
    </citation>
    <scope>NUCLEOTIDE SEQUENCE [LARGE SCALE GENOMIC DNA]</scope>
    <source>
        <strain evidence="2">cv. Niubang</strain>
    </source>
</reference>
<reference evidence="1 2" key="2">
    <citation type="journal article" date="2022" name="Mol. Ecol. Resour.">
        <title>The genomes of chicory, endive, great burdock and yacon provide insights into Asteraceae paleo-polyploidization history and plant inulin production.</title>
        <authorList>
            <person name="Fan W."/>
            <person name="Wang S."/>
            <person name="Wang H."/>
            <person name="Wang A."/>
            <person name="Jiang F."/>
            <person name="Liu H."/>
            <person name="Zhao H."/>
            <person name="Xu D."/>
            <person name="Zhang Y."/>
        </authorList>
    </citation>
    <scope>NUCLEOTIDE SEQUENCE [LARGE SCALE GENOMIC DNA]</scope>
    <source>
        <strain evidence="2">cv. Niubang</strain>
    </source>
</reference>
<evidence type="ECO:0000313" key="2">
    <source>
        <dbReference type="Proteomes" id="UP001055879"/>
    </source>
</evidence>
<dbReference type="EMBL" id="CM042064">
    <property type="protein sequence ID" value="KAI3664952.1"/>
    <property type="molecule type" value="Genomic_DNA"/>
</dbReference>
<dbReference type="Proteomes" id="UP001055879">
    <property type="component" value="Linkage Group LG18"/>
</dbReference>
<protein>
    <submittedName>
        <fullName evidence="1">Uncharacterized protein</fullName>
    </submittedName>
</protein>
<name>A0ACB8XDE5_ARCLA</name>
<keyword evidence="2" id="KW-1185">Reference proteome</keyword>
<gene>
    <name evidence="1" type="ORF">L6452_43567</name>
</gene>
<comment type="caution">
    <text evidence="1">The sequence shown here is derived from an EMBL/GenBank/DDBJ whole genome shotgun (WGS) entry which is preliminary data.</text>
</comment>
<organism evidence="1 2">
    <name type="scientific">Arctium lappa</name>
    <name type="common">Greater burdock</name>
    <name type="synonym">Lappa major</name>
    <dbReference type="NCBI Taxonomy" id="4217"/>
    <lineage>
        <taxon>Eukaryota</taxon>
        <taxon>Viridiplantae</taxon>
        <taxon>Streptophyta</taxon>
        <taxon>Embryophyta</taxon>
        <taxon>Tracheophyta</taxon>
        <taxon>Spermatophyta</taxon>
        <taxon>Magnoliopsida</taxon>
        <taxon>eudicotyledons</taxon>
        <taxon>Gunneridae</taxon>
        <taxon>Pentapetalae</taxon>
        <taxon>asterids</taxon>
        <taxon>campanulids</taxon>
        <taxon>Asterales</taxon>
        <taxon>Asteraceae</taxon>
        <taxon>Carduoideae</taxon>
        <taxon>Cardueae</taxon>
        <taxon>Arctiinae</taxon>
        <taxon>Arctium</taxon>
    </lineage>
</organism>
<proteinExistence type="predicted"/>
<evidence type="ECO:0000313" key="1">
    <source>
        <dbReference type="EMBL" id="KAI3664952.1"/>
    </source>
</evidence>
<sequence length="467" mass="53591">MRSPLEVGINEESSHHTRIQKNHPPELVIGGISSPMITRNQSRLQELQDKQHTVLSCFLSQIEPKKDERGIVIRNKARLVAQGYTQKEGIVYEEVFAPVARVEEIRLFLAYASYIKFKVYQMDVKSAFLYGTIDEEVYVCLPPGFENPSYPDTVYKQKKTLYGLHQAPRAWYDTLSTHLLENGFERGIIDKTLFIKRSKNGIQLVQIYVDDIIFGYTKEQMCRDFEELMHKSFKMSAMGELTFFLRLQVKQQKDGIFISQSKYVKDILDKYGLSDSKPASTPMETHKHITADLEVEDVDVHLYRSMIGSLMYLTAPRPDIMFPLRVCARFQVKPKQSHLQAVKRIFRYLRGKPRLGLWYAYESTFDLIAYSDSDLGGANMDKKSTSEDEYIAAASCCSQVLWIQNQMLHYGVTFLHTPIFIDNSSAIIIVNNPVKHSKTKHIEIRKCIALLRLTQASESVSIVNTAG</sequence>